<proteinExistence type="predicted"/>
<dbReference type="Proteomes" id="UP001221898">
    <property type="component" value="Unassembled WGS sequence"/>
</dbReference>
<evidence type="ECO:0000313" key="15">
    <source>
        <dbReference type="Proteomes" id="UP001221898"/>
    </source>
</evidence>
<dbReference type="FunFam" id="1.10.246.20:FF:000001">
    <property type="entry name" value="E1A binding protein p300"/>
    <property type="match status" value="1"/>
</dbReference>
<evidence type="ECO:0000256" key="6">
    <source>
        <dbReference type="ARBA" id="ARBA00022833"/>
    </source>
</evidence>
<gene>
    <name evidence="14" type="ORF">AAFF_G00331010</name>
</gene>
<feature type="region of interest" description="Disordered" evidence="11">
    <location>
        <begin position="572"/>
        <end position="603"/>
    </location>
</feature>
<dbReference type="GO" id="GO:0005654">
    <property type="term" value="C:nucleoplasm"/>
    <property type="evidence" value="ECO:0007669"/>
    <property type="project" value="UniProtKB-ARBA"/>
</dbReference>
<dbReference type="GO" id="GO:0031490">
    <property type="term" value="F:chromatin DNA binding"/>
    <property type="evidence" value="ECO:0007669"/>
    <property type="project" value="TreeGrafter"/>
</dbReference>
<reference evidence="14" key="1">
    <citation type="journal article" date="2023" name="Science">
        <title>Genome structures resolve the early diversification of teleost fishes.</title>
        <authorList>
            <person name="Parey E."/>
            <person name="Louis A."/>
            <person name="Montfort J."/>
            <person name="Bouchez O."/>
            <person name="Roques C."/>
            <person name="Iampietro C."/>
            <person name="Lluch J."/>
            <person name="Castinel A."/>
            <person name="Donnadieu C."/>
            <person name="Desvignes T."/>
            <person name="Floi Bucao C."/>
            <person name="Jouanno E."/>
            <person name="Wen M."/>
            <person name="Mejri S."/>
            <person name="Dirks R."/>
            <person name="Jansen H."/>
            <person name="Henkel C."/>
            <person name="Chen W.J."/>
            <person name="Zahm M."/>
            <person name="Cabau C."/>
            <person name="Klopp C."/>
            <person name="Thompson A.W."/>
            <person name="Robinson-Rechavi M."/>
            <person name="Braasch I."/>
            <person name="Lecointre G."/>
            <person name="Bobe J."/>
            <person name="Postlethwait J.H."/>
            <person name="Berthelot C."/>
            <person name="Roest Crollius H."/>
            <person name="Guiguen Y."/>
        </authorList>
    </citation>
    <scope>NUCLEOTIDE SEQUENCE</scope>
    <source>
        <strain evidence="14">NC1722</strain>
    </source>
</reference>
<feature type="compositionally biased region" description="Basic and acidic residues" evidence="11">
    <location>
        <begin position="834"/>
        <end position="844"/>
    </location>
</feature>
<dbReference type="AlphaFoldDB" id="A0AAD7R6Q1"/>
<feature type="compositionally biased region" description="Low complexity" evidence="11">
    <location>
        <begin position="759"/>
        <end position="789"/>
    </location>
</feature>
<feature type="compositionally biased region" description="Pro residues" evidence="11">
    <location>
        <begin position="741"/>
        <end position="753"/>
    </location>
</feature>
<feature type="compositionally biased region" description="Low complexity" evidence="11">
    <location>
        <begin position="710"/>
        <end position="723"/>
    </location>
</feature>
<dbReference type="InterPro" id="IPR036529">
    <property type="entry name" value="KIX_dom_sf"/>
</dbReference>
<evidence type="ECO:0000259" key="13">
    <source>
        <dbReference type="PROSITE" id="PS50952"/>
    </source>
</evidence>
<dbReference type="FunFam" id="1.20.1020.10:FF:000002">
    <property type="entry name" value="E1A binding protein p300"/>
    <property type="match status" value="1"/>
</dbReference>
<feature type="zinc finger region" description="TAZ-type" evidence="10">
    <location>
        <begin position="249"/>
        <end position="335"/>
    </location>
</feature>
<keyword evidence="7" id="KW-0805">Transcription regulation</keyword>
<feature type="compositionally biased region" description="Basic and acidic residues" evidence="11">
    <location>
        <begin position="867"/>
        <end position="883"/>
    </location>
</feature>
<keyword evidence="15" id="KW-1185">Reference proteome</keyword>
<evidence type="ECO:0000256" key="3">
    <source>
        <dbReference type="ARBA" id="ARBA00022679"/>
    </source>
</evidence>
<dbReference type="Pfam" id="PF02172">
    <property type="entry name" value="KIX"/>
    <property type="match status" value="1"/>
</dbReference>
<evidence type="ECO:0000256" key="7">
    <source>
        <dbReference type="ARBA" id="ARBA00023015"/>
    </source>
</evidence>
<evidence type="ECO:0000256" key="5">
    <source>
        <dbReference type="ARBA" id="ARBA00022771"/>
    </source>
</evidence>
<dbReference type="GO" id="GO:0003713">
    <property type="term" value="F:transcription coactivator activity"/>
    <property type="evidence" value="ECO:0007669"/>
    <property type="project" value="TreeGrafter"/>
</dbReference>
<dbReference type="Pfam" id="PF02135">
    <property type="entry name" value="zf-TAZ"/>
    <property type="match status" value="1"/>
</dbReference>
<feature type="compositionally biased region" description="Low complexity" evidence="11">
    <location>
        <begin position="116"/>
        <end position="135"/>
    </location>
</feature>
<keyword evidence="9" id="KW-0539">Nucleus</keyword>
<dbReference type="SUPFAM" id="SSF47040">
    <property type="entry name" value="Kix domain of CBP (creb binding protein)"/>
    <property type="match status" value="1"/>
</dbReference>
<accession>A0AAD7R6Q1</accession>
<dbReference type="GO" id="GO:0045944">
    <property type="term" value="P:positive regulation of transcription by RNA polymerase II"/>
    <property type="evidence" value="ECO:0007669"/>
    <property type="project" value="TreeGrafter"/>
</dbReference>
<dbReference type="SUPFAM" id="SSF57933">
    <property type="entry name" value="TAZ domain"/>
    <property type="match status" value="1"/>
</dbReference>
<feature type="region of interest" description="Disordered" evidence="11">
    <location>
        <begin position="44"/>
        <end position="148"/>
    </location>
</feature>
<dbReference type="InterPro" id="IPR000197">
    <property type="entry name" value="Znf_TAZ"/>
</dbReference>
<dbReference type="InterPro" id="IPR035898">
    <property type="entry name" value="TAZ_dom_sf"/>
</dbReference>
<dbReference type="GO" id="GO:0000123">
    <property type="term" value="C:histone acetyltransferase complex"/>
    <property type="evidence" value="ECO:0007669"/>
    <property type="project" value="TreeGrafter"/>
</dbReference>
<dbReference type="GO" id="GO:0008270">
    <property type="term" value="F:zinc ion binding"/>
    <property type="evidence" value="ECO:0007669"/>
    <property type="project" value="UniProtKB-KW"/>
</dbReference>
<dbReference type="Gene3D" id="1.20.1020.10">
    <property type="entry name" value="TAZ domain"/>
    <property type="match status" value="1"/>
</dbReference>
<keyword evidence="4 10" id="KW-0479">Metal-binding</keyword>
<dbReference type="InterPro" id="IPR003101">
    <property type="entry name" value="KIX_dom"/>
</dbReference>
<feature type="region of interest" description="Disordered" evidence="11">
    <location>
        <begin position="1"/>
        <end position="28"/>
    </location>
</feature>
<dbReference type="GO" id="GO:0005667">
    <property type="term" value="C:transcription regulator complex"/>
    <property type="evidence" value="ECO:0007669"/>
    <property type="project" value="TreeGrafter"/>
</dbReference>
<dbReference type="EMBL" id="JAINUG010000505">
    <property type="protein sequence ID" value="KAJ8367097.1"/>
    <property type="molecule type" value="Genomic_DNA"/>
</dbReference>
<name>A0AAD7R6Q1_9TELE</name>
<dbReference type="PROSITE" id="PS50134">
    <property type="entry name" value="ZF_TAZ"/>
    <property type="match status" value="1"/>
</dbReference>
<evidence type="ECO:0000256" key="8">
    <source>
        <dbReference type="ARBA" id="ARBA00023163"/>
    </source>
</evidence>
<dbReference type="PANTHER" id="PTHR13808:SF34">
    <property type="entry name" value="CREB-BINDING PROTEIN"/>
    <property type="match status" value="1"/>
</dbReference>
<dbReference type="Gene3D" id="1.10.246.20">
    <property type="entry name" value="Coactivator CBP, KIX domain"/>
    <property type="match status" value="1"/>
</dbReference>
<feature type="domain" description="TAZ-type" evidence="12">
    <location>
        <begin position="249"/>
        <end position="335"/>
    </location>
</feature>
<feature type="region of interest" description="Disordered" evidence="11">
    <location>
        <begin position="160"/>
        <end position="187"/>
    </location>
</feature>
<feature type="compositionally biased region" description="Pro residues" evidence="11">
    <location>
        <begin position="584"/>
        <end position="602"/>
    </location>
</feature>
<dbReference type="EC" id="2.3.1.48" evidence="2"/>
<evidence type="ECO:0000256" key="4">
    <source>
        <dbReference type="ARBA" id="ARBA00022723"/>
    </source>
</evidence>
<keyword evidence="6 10" id="KW-0862">Zinc</keyword>
<evidence type="ECO:0000256" key="2">
    <source>
        <dbReference type="ARBA" id="ARBA00013184"/>
    </source>
</evidence>
<sequence>MAENSLDVGPPNPKRPKLNSPALSASDGPVDLVSLFDLENDLPDELIPNGGELGLMSMSSNDAASKHKQLSELLRAGSGSGMGPGPARSRACWERALPPRPKSRPRCPRGSAPSTPSWDRAPSPRSPSAAGSALAETLSQGSPQGGAHATINAQQAGSMSKMGLVGNSGPFGQPYGQGPGQQLGAPGANAQLQNKAALSNSLPPFPADLKGAAVTSSVPNLSQMQQQQQQVPSVGLVPGQGVSTGPTADPEKRKLIQQQLVLLLHAHKCQRREQANGHVQVCALPHCRTMKNVLNHMTHCQAGKSCQVAHCASSRQIISHWKNCTRQDCPVCLPLKNVSDKRNQQPMLSSPSAGLQNTISSVGAGQQTTPTISSATPIDPSSMQRAYAALGLPYAQPQTQATGQHNAQTPQLRTVNALGTGQMTLGAGGMGVASPEQSGLQSDSSLPSSLSASQLMADGQGVANMANLPTAAPLSTTGVRKGWHEHVTQDLRNHLVHKLVQAIFPTPDPAALKDRRMENLVAYARKVEGDMYESANSRDEYYHFLAEKIYKIQKELEEKRRSRLQKQIVNQAPLTAPGSQQPGLPQPPQNARPPNGPVPMPNVPNQIMNRMQVSQGVAQFSSMPMQNVQMSQSPLGPRAASPINHPVQLNMGSVPAMGMSPSRMPQAQGMMGAHASSMVGQTPSQAQFMPQPQFPASNGAMNVNMGLGQPGAQTAIAQQQQQQSSNLPMNSLGSMGSQLPTQPPLRATPPPAPGAANLQQLQSSSRSSTPTPTPAQSTPPGLAPTQLDPPTQPPTTPLSQTAPGLENRVPTPASVASADAHSQHALHDLPGPEPRTEARDKELDFEPAGTKMETKTEAEEDGGSMSVKEEPRQEGMEVEEKKP</sequence>
<dbReference type="GO" id="GO:0004402">
    <property type="term" value="F:histone acetyltransferase activity"/>
    <property type="evidence" value="ECO:0007669"/>
    <property type="project" value="InterPro"/>
</dbReference>
<dbReference type="InterPro" id="IPR013178">
    <property type="entry name" value="Histone_AcTrfase_Rtt109/CBP"/>
</dbReference>
<comment type="caution">
    <text evidence="14">The sequence shown here is derived from an EMBL/GenBank/DDBJ whole genome shotgun (WGS) entry which is preliminary data.</text>
</comment>
<protein>
    <recommendedName>
        <fullName evidence="2">histone acetyltransferase</fullName>
        <ecNumber evidence="2">2.3.1.48</ecNumber>
    </recommendedName>
</protein>
<keyword evidence="5 10" id="KW-0863">Zinc-finger</keyword>
<evidence type="ECO:0000256" key="1">
    <source>
        <dbReference type="ARBA" id="ARBA00004123"/>
    </source>
</evidence>
<evidence type="ECO:0000313" key="14">
    <source>
        <dbReference type="EMBL" id="KAJ8367097.1"/>
    </source>
</evidence>
<keyword evidence="3" id="KW-0808">Transferase</keyword>
<dbReference type="PANTHER" id="PTHR13808">
    <property type="entry name" value="CBP/P300-RELATED"/>
    <property type="match status" value="1"/>
</dbReference>
<comment type="subcellular location">
    <subcellularLocation>
        <location evidence="1">Nucleus</location>
    </subcellularLocation>
</comment>
<evidence type="ECO:0000259" key="12">
    <source>
        <dbReference type="PROSITE" id="PS50134"/>
    </source>
</evidence>
<evidence type="ECO:0000256" key="9">
    <source>
        <dbReference type="ARBA" id="ARBA00023242"/>
    </source>
</evidence>
<evidence type="ECO:0000256" key="10">
    <source>
        <dbReference type="PROSITE-ProRule" id="PRU00203"/>
    </source>
</evidence>
<feature type="compositionally biased region" description="Polar residues" evidence="11">
    <location>
        <begin position="724"/>
        <end position="737"/>
    </location>
</feature>
<feature type="region of interest" description="Disordered" evidence="11">
    <location>
        <begin position="691"/>
        <end position="883"/>
    </location>
</feature>
<dbReference type="SMART" id="SM00551">
    <property type="entry name" value="ZnF_TAZ"/>
    <property type="match status" value="1"/>
</dbReference>
<evidence type="ECO:0000256" key="11">
    <source>
        <dbReference type="SAM" id="MobiDB-lite"/>
    </source>
</evidence>
<dbReference type="PROSITE" id="PS50952">
    <property type="entry name" value="KIX"/>
    <property type="match status" value="1"/>
</dbReference>
<feature type="non-terminal residue" evidence="14">
    <location>
        <position position="1"/>
    </location>
</feature>
<keyword evidence="8" id="KW-0804">Transcription</keyword>
<organism evidence="14 15">
    <name type="scientific">Aldrovandia affinis</name>
    <dbReference type="NCBI Taxonomy" id="143900"/>
    <lineage>
        <taxon>Eukaryota</taxon>
        <taxon>Metazoa</taxon>
        <taxon>Chordata</taxon>
        <taxon>Craniata</taxon>
        <taxon>Vertebrata</taxon>
        <taxon>Euteleostomi</taxon>
        <taxon>Actinopterygii</taxon>
        <taxon>Neopterygii</taxon>
        <taxon>Teleostei</taxon>
        <taxon>Notacanthiformes</taxon>
        <taxon>Halosauridae</taxon>
        <taxon>Aldrovandia</taxon>
    </lineage>
</organism>
<feature type="domain" description="KIX" evidence="13">
    <location>
        <begin position="478"/>
        <end position="557"/>
    </location>
</feature>